<dbReference type="PROSITE" id="PS00330">
    <property type="entry name" value="HEMOLYSIN_CALCIUM"/>
    <property type="match status" value="1"/>
</dbReference>
<evidence type="ECO:0000313" key="4">
    <source>
        <dbReference type="Proteomes" id="UP001384579"/>
    </source>
</evidence>
<dbReference type="InterPro" id="IPR001343">
    <property type="entry name" value="Hemolysn_Ca-bd"/>
</dbReference>
<dbReference type="Pfam" id="PF00353">
    <property type="entry name" value="HemolysinCabind"/>
    <property type="match status" value="1"/>
</dbReference>
<dbReference type="SUPFAM" id="SSF51120">
    <property type="entry name" value="beta-Roll"/>
    <property type="match status" value="1"/>
</dbReference>
<comment type="subcellular location">
    <subcellularLocation>
        <location evidence="1">Secreted</location>
    </subcellularLocation>
</comment>
<dbReference type="PANTHER" id="PTHR38340">
    <property type="entry name" value="S-LAYER PROTEIN"/>
    <property type="match status" value="1"/>
</dbReference>
<sequence>LIDGGVGNDLITGNNDNDRLIGGEGNDTLRGGKEDDILIGGNGDDLLAGDRGQDILTGGSGNDTFILGGGLSASATLVRADVITDFTVGDRIGLSDGIGFANLTFEAVSLGLDGGASLASTAIKSGSNYLGIVQGVSQSQLTSSVFING</sequence>
<feature type="non-terminal residue" evidence="3">
    <location>
        <position position="1"/>
    </location>
</feature>
<dbReference type="PANTHER" id="PTHR38340:SF1">
    <property type="entry name" value="S-LAYER PROTEIN"/>
    <property type="match status" value="1"/>
</dbReference>
<name>A0ABU8YY50_9CYAN</name>
<dbReference type="InterPro" id="IPR018511">
    <property type="entry name" value="Hemolysin-typ_Ca-bd_CS"/>
</dbReference>
<keyword evidence="4" id="KW-1185">Reference proteome</keyword>
<dbReference type="PRINTS" id="PR00313">
    <property type="entry name" value="CABNDNGRPT"/>
</dbReference>
<protein>
    <submittedName>
        <fullName evidence="3">SCP-like extracellular</fullName>
    </submittedName>
</protein>
<dbReference type="Gene3D" id="2.150.10.10">
    <property type="entry name" value="Serralysin-like metalloprotease, C-terminal"/>
    <property type="match status" value="1"/>
</dbReference>
<gene>
    <name evidence="3" type="ORF">WMG39_30410</name>
</gene>
<keyword evidence="2" id="KW-0964">Secreted</keyword>
<reference evidence="3 4" key="1">
    <citation type="journal article" date="2020" name="Harmful Algae">
        <title>Molecular and morphological characterization of a novel dihydroanatoxin-a producing Microcoleus species (cyanobacteria) from the Russian River, California, USA.</title>
        <authorList>
            <person name="Conklin K.Y."/>
            <person name="Stancheva R."/>
            <person name="Otten T.G."/>
            <person name="Fadness R."/>
            <person name="Boyer G.L."/>
            <person name="Read B."/>
            <person name="Zhang X."/>
            <person name="Sheath R.G."/>
        </authorList>
    </citation>
    <scope>NUCLEOTIDE SEQUENCE [LARGE SCALE GENOMIC DNA]</scope>
    <source>
        <strain evidence="3 4">PTRS2</strain>
    </source>
</reference>
<accession>A0ABU8YY50</accession>
<evidence type="ECO:0000313" key="3">
    <source>
        <dbReference type="EMBL" id="MEK0189128.1"/>
    </source>
</evidence>
<dbReference type="Proteomes" id="UP001384579">
    <property type="component" value="Unassembled WGS sequence"/>
</dbReference>
<dbReference type="InterPro" id="IPR050557">
    <property type="entry name" value="RTX_toxin/Mannuronan_C5-epim"/>
</dbReference>
<organism evidence="3 4">
    <name type="scientific">Microcoleus anatoxicus PTRS2</name>
    <dbReference type="NCBI Taxonomy" id="2705321"/>
    <lineage>
        <taxon>Bacteria</taxon>
        <taxon>Bacillati</taxon>
        <taxon>Cyanobacteriota</taxon>
        <taxon>Cyanophyceae</taxon>
        <taxon>Oscillatoriophycideae</taxon>
        <taxon>Oscillatoriales</taxon>
        <taxon>Microcoleaceae</taxon>
        <taxon>Microcoleus</taxon>
        <taxon>Microcoleus anatoxicus</taxon>
    </lineage>
</organism>
<evidence type="ECO:0000256" key="1">
    <source>
        <dbReference type="ARBA" id="ARBA00004613"/>
    </source>
</evidence>
<evidence type="ECO:0000256" key="2">
    <source>
        <dbReference type="ARBA" id="ARBA00022525"/>
    </source>
</evidence>
<dbReference type="EMBL" id="JBBLXS010000965">
    <property type="protein sequence ID" value="MEK0189128.1"/>
    <property type="molecule type" value="Genomic_DNA"/>
</dbReference>
<proteinExistence type="predicted"/>
<dbReference type="InterPro" id="IPR011049">
    <property type="entry name" value="Serralysin-like_metalloprot_C"/>
</dbReference>
<comment type="caution">
    <text evidence="3">The sequence shown here is derived from an EMBL/GenBank/DDBJ whole genome shotgun (WGS) entry which is preliminary data.</text>
</comment>